<reference evidence="3" key="1">
    <citation type="submission" date="2009-08" db="EMBL/GenBank/DDBJ databases">
        <title>Annotation of Salpingoeca rosetta.</title>
        <authorList>
            <consortium name="The Broad Institute Genome Sequencing Platform"/>
            <person name="Russ C."/>
            <person name="Cuomo C."/>
            <person name="Burger G."/>
            <person name="Gray M.W."/>
            <person name="Holland P.W.H."/>
            <person name="King N."/>
            <person name="Lang F.B.F."/>
            <person name="Roger A.J."/>
            <person name="Ruiz-Trillo I."/>
            <person name="Young S.K."/>
            <person name="Zeng Q."/>
            <person name="Gargeya S."/>
            <person name="Alvarado L."/>
            <person name="Berlin A."/>
            <person name="Chapman S.B."/>
            <person name="Chen Z."/>
            <person name="Freedman E."/>
            <person name="Gellesch M."/>
            <person name="Goldberg J."/>
            <person name="Griggs A."/>
            <person name="Gujja S."/>
            <person name="Heilman E."/>
            <person name="Heiman D."/>
            <person name="Howarth C."/>
            <person name="Mehta T."/>
            <person name="Neiman D."/>
            <person name="Pearson M."/>
            <person name="Roberts A."/>
            <person name="Saif S."/>
            <person name="Shea T."/>
            <person name="Shenoy N."/>
            <person name="Sisk P."/>
            <person name="Stolte C."/>
            <person name="Sykes S."/>
            <person name="White J."/>
            <person name="Yandava C."/>
            <person name="Haas B."/>
            <person name="Nusbaum C."/>
            <person name="Birren B."/>
        </authorList>
    </citation>
    <scope>NUCLEOTIDE SEQUENCE [LARGE SCALE GENOMIC DNA]</scope>
    <source>
        <strain evidence="3">ATCC 50818</strain>
    </source>
</reference>
<evidence type="ECO:0000256" key="1">
    <source>
        <dbReference type="ARBA" id="ARBA00007514"/>
    </source>
</evidence>
<dbReference type="GO" id="GO:0002188">
    <property type="term" value="P:translation reinitiation"/>
    <property type="evidence" value="ECO:0007669"/>
    <property type="project" value="TreeGrafter"/>
</dbReference>
<gene>
    <name evidence="3" type="ORF">PTSG_11994</name>
</gene>
<protein>
    <recommendedName>
        <fullName evidence="2">SUI1 domain-containing protein</fullName>
    </recommendedName>
</protein>
<dbReference type="KEGG" id="sre:PTSG_11994"/>
<evidence type="ECO:0000313" key="4">
    <source>
        <dbReference type="Proteomes" id="UP000007799"/>
    </source>
</evidence>
<dbReference type="SUPFAM" id="SSF55159">
    <property type="entry name" value="eIF1-like"/>
    <property type="match status" value="1"/>
</dbReference>
<evidence type="ECO:0000313" key="3">
    <source>
        <dbReference type="EMBL" id="EGD82664.1"/>
    </source>
</evidence>
<dbReference type="FunCoup" id="F2U4U8">
    <property type="interactions" value="519"/>
</dbReference>
<dbReference type="InterPro" id="IPR001950">
    <property type="entry name" value="SUI1"/>
</dbReference>
<feature type="domain" description="SUI1" evidence="2">
    <location>
        <begin position="89"/>
        <end position="156"/>
    </location>
</feature>
<dbReference type="GO" id="GO:0003729">
    <property type="term" value="F:mRNA binding"/>
    <property type="evidence" value="ECO:0007669"/>
    <property type="project" value="TreeGrafter"/>
</dbReference>
<dbReference type="InterPro" id="IPR048517">
    <property type="entry name" value="DENR_N"/>
</dbReference>
<dbReference type="EMBL" id="GL832961">
    <property type="protein sequence ID" value="EGD82664.1"/>
    <property type="molecule type" value="Genomic_DNA"/>
</dbReference>
<dbReference type="STRING" id="946362.F2U4U8"/>
<dbReference type="PANTHER" id="PTHR12789:SF0">
    <property type="entry name" value="DENSITY-REGULATED PROTEIN"/>
    <property type="match status" value="1"/>
</dbReference>
<dbReference type="InParanoid" id="F2U4U8"/>
<dbReference type="OMA" id="EVFEIDM"/>
<dbReference type="GO" id="GO:0003743">
    <property type="term" value="F:translation initiation factor activity"/>
    <property type="evidence" value="ECO:0007669"/>
    <property type="project" value="InterPro"/>
</dbReference>
<dbReference type="Pfam" id="PF21023">
    <property type="entry name" value="DENR_N"/>
    <property type="match status" value="1"/>
</dbReference>
<name>F2U4U8_SALR5</name>
<dbReference type="InterPro" id="IPR046447">
    <property type="entry name" value="DENR_C"/>
</dbReference>
<dbReference type="PANTHER" id="PTHR12789">
    <property type="entry name" value="DENSITY-REGULATED PROTEIN HOMOLOG"/>
    <property type="match status" value="1"/>
</dbReference>
<dbReference type="eggNOG" id="KOG3239">
    <property type="taxonomic scope" value="Eukaryota"/>
</dbReference>
<sequence length="178" mass="19780">MSDDEHQSEGEGAPMEIPEPVVVKYCPVCTMPYEYCEFSNTKKQCYTRLKEDDPDLFAELLGDLNLDEVQDKKKPAQVKFTEDTKKSAIVVTRIQRTKKKFASNIAGLKAFGIDLKKASKAISGRFAASSSVVGDDEVQVTGDVTVDIVDFLTSKFDGIKKEDIKIVFKNKKPKADTS</sequence>
<comment type="similarity">
    <text evidence="1">Belongs to the DENR family.</text>
</comment>
<organism evidence="4">
    <name type="scientific">Salpingoeca rosetta (strain ATCC 50818 / BSB-021)</name>
    <dbReference type="NCBI Taxonomy" id="946362"/>
    <lineage>
        <taxon>Eukaryota</taxon>
        <taxon>Choanoflagellata</taxon>
        <taxon>Craspedida</taxon>
        <taxon>Salpingoecidae</taxon>
        <taxon>Salpingoeca</taxon>
    </lineage>
</organism>
<accession>F2U4U8</accession>
<dbReference type="Gene3D" id="3.30.780.10">
    <property type="entry name" value="SUI1-like domain"/>
    <property type="match status" value="1"/>
</dbReference>
<dbReference type="OrthoDB" id="277199at2759"/>
<dbReference type="Proteomes" id="UP000007799">
    <property type="component" value="Unassembled WGS sequence"/>
</dbReference>
<keyword evidence="4" id="KW-1185">Reference proteome</keyword>
<dbReference type="Pfam" id="PF01253">
    <property type="entry name" value="SUI1"/>
    <property type="match status" value="1"/>
</dbReference>
<dbReference type="AlphaFoldDB" id="F2U4U8"/>
<dbReference type="InterPro" id="IPR036877">
    <property type="entry name" value="SUI1_dom_sf"/>
</dbReference>
<evidence type="ECO:0000259" key="2">
    <source>
        <dbReference type="PROSITE" id="PS50296"/>
    </source>
</evidence>
<dbReference type="GeneID" id="16076486"/>
<dbReference type="CDD" id="cd11607">
    <property type="entry name" value="DENR_C"/>
    <property type="match status" value="1"/>
</dbReference>
<dbReference type="InterPro" id="IPR050318">
    <property type="entry name" value="DENR/SUI1_TIF"/>
</dbReference>
<dbReference type="GO" id="GO:0001731">
    <property type="term" value="P:formation of translation preinitiation complex"/>
    <property type="evidence" value="ECO:0007669"/>
    <property type="project" value="TreeGrafter"/>
</dbReference>
<dbReference type="PROSITE" id="PS50296">
    <property type="entry name" value="SUI1"/>
    <property type="match status" value="1"/>
</dbReference>
<proteinExistence type="inferred from homology"/>
<dbReference type="RefSeq" id="XP_004995900.1">
    <property type="nucleotide sequence ID" value="XM_004995843.1"/>
</dbReference>